<dbReference type="AlphaFoldDB" id="A0AAW9RGW0"/>
<dbReference type="SMART" id="SM00244">
    <property type="entry name" value="PHB"/>
    <property type="match status" value="1"/>
</dbReference>
<dbReference type="NCBIfam" id="TIGR01932">
    <property type="entry name" value="hflC"/>
    <property type="match status" value="1"/>
</dbReference>
<sequence>MNRPIILILVVALAVLGLSSVFVVKETEYAIKFQLGRIVSSDYEPGLHFKLPFFNNVRTFDRRILALDTPSEQMLTSEQKFVNVDSFVKWRITDVAKFYISTQGNERMALNRLEQIIKDRMRAQIASRTLVDVVSAERTNIMRDIQSAANAATSDEFGIEVVDVRIKSIELPDDVRESVFQRMATDRQKEANLLRFQGREEAESIRANADREVRVILAEAERDGQQIRGEGDAVSTETYAAAYGADEEFYAFYRSLQAYGNAFGGSQDVMVLDRSSRFFDYFGSDATESE</sequence>
<dbReference type="PANTHER" id="PTHR42911">
    <property type="entry name" value="MODULATOR OF FTSH PROTEASE HFLC"/>
    <property type="match status" value="1"/>
</dbReference>
<dbReference type="GO" id="GO:0016020">
    <property type="term" value="C:membrane"/>
    <property type="evidence" value="ECO:0007669"/>
    <property type="project" value="UniProtKB-SubCell"/>
</dbReference>
<dbReference type="InterPro" id="IPR001107">
    <property type="entry name" value="Band_7"/>
</dbReference>
<accession>A0AAW9RGW0</accession>
<keyword evidence="3" id="KW-0812">Transmembrane</keyword>
<dbReference type="InterPro" id="IPR010200">
    <property type="entry name" value="HflC"/>
</dbReference>
<dbReference type="Proteomes" id="UP001359886">
    <property type="component" value="Unassembled WGS sequence"/>
</dbReference>
<evidence type="ECO:0000256" key="3">
    <source>
        <dbReference type="ARBA" id="ARBA00022692"/>
    </source>
</evidence>
<dbReference type="Pfam" id="PF01145">
    <property type="entry name" value="Band_7"/>
    <property type="match status" value="1"/>
</dbReference>
<dbReference type="PRINTS" id="PR00721">
    <property type="entry name" value="STOMATIN"/>
</dbReference>
<keyword evidence="4" id="KW-1133">Transmembrane helix</keyword>
<dbReference type="SUPFAM" id="SSF117892">
    <property type="entry name" value="Band 7/SPFH domain"/>
    <property type="match status" value="1"/>
</dbReference>
<organism evidence="8 9">
    <name type="scientific">Elongatibacter sediminis</name>
    <dbReference type="NCBI Taxonomy" id="3119006"/>
    <lineage>
        <taxon>Bacteria</taxon>
        <taxon>Pseudomonadati</taxon>
        <taxon>Pseudomonadota</taxon>
        <taxon>Gammaproteobacteria</taxon>
        <taxon>Chromatiales</taxon>
        <taxon>Wenzhouxiangellaceae</taxon>
        <taxon>Elongatibacter</taxon>
    </lineage>
</organism>
<gene>
    <name evidence="8" type="primary">hflC</name>
    <name evidence="8" type="ORF">V3330_08365</name>
</gene>
<dbReference type="GO" id="GO:0006508">
    <property type="term" value="P:proteolysis"/>
    <property type="evidence" value="ECO:0007669"/>
    <property type="project" value="UniProtKB-KW"/>
</dbReference>
<keyword evidence="8" id="KW-0378">Hydrolase</keyword>
<comment type="similarity">
    <text evidence="2 6">Belongs to the band 7/mec-2 family. HflC subfamily.</text>
</comment>
<evidence type="ECO:0000256" key="4">
    <source>
        <dbReference type="ARBA" id="ARBA00022989"/>
    </source>
</evidence>
<evidence type="ECO:0000313" key="8">
    <source>
        <dbReference type="EMBL" id="MEJ8567635.1"/>
    </source>
</evidence>
<dbReference type="Gene3D" id="3.30.479.30">
    <property type="entry name" value="Band 7 domain"/>
    <property type="match status" value="1"/>
</dbReference>
<keyword evidence="5" id="KW-0472">Membrane</keyword>
<name>A0AAW9RGW0_9GAMM</name>
<dbReference type="InterPro" id="IPR036013">
    <property type="entry name" value="Band_7/SPFH_dom_sf"/>
</dbReference>
<evidence type="ECO:0000256" key="6">
    <source>
        <dbReference type="PIRNR" id="PIRNR005651"/>
    </source>
</evidence>
<dbReference type="InterPro" id="IPR001972">
    <property type="entry name" value="Stomatin_HflK_fam"/>
</dbReference>
<keyword evidence="8" id="KW-0645">Protease</keyword>
<evidence type="ECO:0000256" key="1">
    <source>
        <dbReference type="ARBA" id="ARBA00004167"/>
    </source>
</evidence>
<protein>
    <recommendedName>
        <fullName evidence="6">Protein HflC</fullName>
    </recommendedName>
</protein>
<comment type="subcellular location">
    <subcellularLocation>
        <location evidence="1">Membrane</location>
        <topology evidence="1">Single-pass membrane protein</topology>
    </subcellularLocation>
</comment>
<dbReference type="PIRSF" id="PIRSF005651">
    <property type="entry name" value="HflC"/>
    <property type="match status" value="1"/>
</dbReference>
<dbReference type="EMBL" id="JAZHOG010000004">
    <property type="protein sequence ID" value="MEJ8567635.1"/>
    <property type="molecule type" value="Genomic_DNA"/>
</dbReference>
<dbReference type="PANTHER" id="PTHR42911:SF1">
    <property type="entry name" value="MODULATOR OF FTSH PROTEASE HFLC"/>
    <property type="match status" value="1"/>
</dbReference>
<evidence type="ECO:0000256" key="2">
    <source>
        <dbReference type="ARBA" id="ARBA00007862"/>
    </source>
</evidence>
<comment type="caution">
    <text evidence="8">The sequence shown here is derived from an EMBL/GenBank/DDBJ whole genome shotgun (WGS) entry which is preliminary data.</text>
</comment>
<proteinExistence type="inferred from homology"/>
<comment type="function">
    <text evidence="6">HflC and HflK could regulate a protease.</text>
</comment>
<evidence type="ECO:0000256" key="5">
    <source>
        <dbReference type="ARBA" id="ARBA00023136"/>
    </source>
</evidence>
<dbReference type="RefSeq" id="WP_354694949.1">
    <property type="nucleotide sequence ID" value="NZ_JAZHOG010000004.1"/>
</dbReference>
<keyword evidence="9" id="KW-1185">Reference proteome</keyword>
<evidence type="ECO:0000259" key="7">
    <source>
        <dbReference type="SMART" id="SM00244"/>
    </source>
</evidence>
<evidence type="ECO:0000313" key="9">
    <source>
        <dbReference type="Proteomes" id="UP001359886"/>
    </source>
</evidence>
<dbReference type="CDD" id="cd03405">
    <property type="entry name" value="SPFH_HflC"/>
    <property type="match status" value="1"/>
</dbReference>
<feature type="domain" description="Band 7" evidence="7">
    <location>
        <begin position="19"/>
        <end position="183"/>
    </location>
</feature>
<reference evidence="8 9" key="1">
    <citation type="submission" date="2024-02" db="EMBL/GenBank/DDBJ databases">
        <title>A novel Wenzhouxiangellaceae bacterium, isolated from coastal sediments.</title>
        <authorList>
            <person name="Du Z.-J."/>
            <person name="Ye Y.-Q."/>
            <person name="Zhang X.-Y."/>
        </authorList>
    </citation>
    <scope>NUCLEOTIDE SEQUENCE [LARGE SCALE GENOMIC DNA]</scope>
    <source>
        <strain evidence="8 9">CH-27</strain>
    </source>
</reference>
<dbReference type="GO" id="GO:0008233">
    <property type="term" value="F:peptidase activity"/>
    <property type="evidence" value="ECO:0007669"/>
    <property type="project" value="UniProtKB-KW"/>
</dbReference>